<comment type="subunit">
    <text evidence="9">The complex comprises the extracytoplasmic solute receptor protein and the two transmembrane proteins.</text>
</comment>
<proteinExistence type="inferred from homology"/>
<dbReference type="STRING" id="928856.SAMN04488049_11484"/>
<dbReference type="RefSeq" id="WP_058289130.1">
    <property type="nucleotide sequence ID" value="NZ_CYSD01000014.1"/>
</dbReference>
<dbReference type="PANTHER" id="PTHR35011">
    <property type="entry name" value="2,3-DIKETO-L-GULONATE TRAP TRANSPORTER SMALL PERMEASE PROTEIN YIAM"/>
    <property type="match status" value="1"/>
</dbReference>
<feature type="transmembrane region" description="Helical" evidence="9">
    <location>
        <begin position="20"/>
        <end position="41"/>
    </location>
</feature>
<evidence type="ECO:0000313" key="12">
    <source>
        <dbReference type="Proteomes" id="UP000052022"/>
    </source>
</evidence>
<keyword evidence="12" id="KW-1185">Reference proteome</keyword>
<dbReference type="AlphaFoldDB" id="A0A0P1G4U9"/>
<keyword evidence="6 9" id="KW-1133">Transmembrane helix</keyword>
<feature type="transmembrane region" description="Helical" evidence="9">
    <location>
        <begin position="88"/>
        <end position="108"/>
    </location>
</feature>
<keyword evidence="3" id="KW-1003">Cell membrane</keyword>
<comment type="subcellular location">
    <subcellularLocation>
        <location evidence="1 9">Cell inner membrane</location>
        <topology evidence="1 9">Multi-pass membrane protein</topology>
    </subcellularLocation>
</comment>
<evidence type="ECO:0000256" key="1">
    <source>
        <dbReference type="ARBA" id="ARBA00004429"/>
    </source>
</evidence>
<evidence type="ECO:0000256" key="3">
    <source>
        <dbReference type="ARBA" id="ARBA00022475"/>
    </source>
</evidence>
<comment type="similarity">
    <text evidence="8 9">Belongs to the TRAP transporter small permease family.</text>
</comment>
<dbReference type="EMBL" id="CYSD01000014">
    <property type="protein sequence ID" value="CUH76677.1"/>
    <property type="molecule type" value="Genomic_DNA"/>
</dbReference>
<evidence type="ECO:0000256" key="9">
    <source>
        <dbReference type="RuleBase" id="RU369079"/>
    </source>
</evidence>
<feature type="transmembrane region" description="Helical" evidence="9">
    <location>
        <begin position="47"/>
        <end position="68"/>
    </location>
</feature>
<dbReference type="Proteomes" id="UP000052022">
    <property type="component" value="Unassembled WGS sequence"/>
</dbReference>
<reference evidence="11 12" key="1">
    <citation type="submission" date="2015-09" db="EMBL/GenBank/DDBJ databases">
        <authorList>
            <consortium name="Swine Surveillance"/>
        </authorList>
    </citation>
    <scope>NUCLEOTIDE SEQUENCE [LARGE SCALE GENOMIC DNA]</scope>
    <source>
        <strain evidence="11 12">CECT 7557</strain>
    </source>
</reference>
<feature type="domain" description="Tripartite ATP-independent periplasmic transporters DctQ component" evidence="10">
    <location>
        <begin position="27"/>
        <end position="143"/>
    </location>
</feature>
<comment type="function">
    <text evidence="9">Part of the tripartite ATP-independent periplasmic (TRAP) transport system.</text>
</comment>
<evidence type="ECO:0000256" key="4">
    <source>
        <dbReference type="ARBA" id="ARBA00022519"/>
    </source>
</evidence>
<keyword evidence="2 9" id="KW-0813">Transport</keyword>
<dbReference type="GO" id="GO:0022857">
    <property type="term" value="F:transmembrane transporter activity"/>
    <property type="evidence" value="ECO:0007669"/>
    <property type="project" value="UniProtKB-UniRule"/>
</dbReference>
<protein>
    <recommendedName>
        <fullName evidence="9">TRAP transporter small permease protein</fullName>
    </recommendedName>
</protein>
<organism evidence="11 12">
    <name type="scientific">Tritonibacter multivorans</name>
    <dbReference type="NCBI Taxonomy" id="928856"/>
    <lineage>
        <taxon>Bacteria</taxon>
        <taxon>Pseudomonadati</taxon>
        <taxon>Pseudomonadota</taxon>
        <taxon>Alphaproteobacteria</taxon>
        <taxon>Rhodobacterales</taxon>
        <taxon>Paracoccaceae</taxon>
        <taxon>Tritonibacter</taxon>
    </lineage>
</organism>
<keyword evidence="5 9" id="KW-0812">Transmembrane</keyword>
<dbReference type="InterPro" id="IPR007387">
    <property type="entry name" value="TRAP_DctQ"/>
</dbReference>
<evidence type="ECO:0000256" key="2">
    <source>
        <dbReference type="ARBA" id="ARBA00022448"/>
    </source>
</evidence>
<keyword evidence="4 9" id="KW-0997">Cell inner membrane</keyword>
<name>A0A0P1G4U9_9RHOB</name>
<evidence type="ECO:0000256" key="8">
    <source>
        <dbReference type="ARBA" id="ARBA00038436"/>
    </source>
</evidence>
<dbReference type="GO" id="GO:0005886">
    <property type="term" value="C:plasma membrane"/>
    <property type="evidence" value="ECO:0007669"/>
    <property type="project" value="UniProtKB-SubCell"/>
</dbReference>
<accession>A0A0P1G4U9</accession>
<evidence type="ECO:0000256" key="5">
    <source>
        <dbReference type="ARBA" id="ARBA00022692"/>
    </source>
</evidence>
<feature type="transmembrane region" description="Helical" evidence="9">
    <location>
        <begin position="128"/>
        <end position="149"/>
    </location>
</feature>
<evidence type="ECO:0000259" key="10">
    <source>
        <dbReference type="Pfam" id="PF04290"/>
    </source>
</evidence>
<dbReference type="Pfam" id="PF04290">
    <property type="entry name" value="DctQ"/>
    <property type="match status" value="1"/>
</dbReference>
<evidence type="ECO:0000313" key="11">
    <source>
        <dbReference type="EMBL" id="CUH76677.1"/>
    </source>
</evidence>
<keyword evidence="7 9" id="KW-0472">Membrane</keyword>
<dbReference type="InterPro" id="IPR055348">
    <property type="entry name" value="DctQ"/>
</dbReference>
<evidence type="ECO:0000256" key="6">
    <source>
        <dbReference type="ARBA" id="ARBA00022989"/>
    </source>
</evidence>
<gene>
    <name evidence="11" type="ORF">TRM7557_01015</name>
</gene>
<sequence>MRQAIKTFIRIQGQVEMAVCVALVALIVGTIVFQVIARYVFNAPVPWMEELVTIFFILLTLIAAAIAAKEKRHILVDLFPRGALARGLGVVMSLLTVVTLGVLLAHIGPILKVEFRRSTISLPQNFPIAYYNSIPLIYCFCSIILSTLYDVIFERKEDQEALV</sequence>
<evidence type="ECO:0000256" key="7">
    <source>
        <dbReference type="ARBA" id="ARBA00023136"/>
    </source>
</evidence>
<dbReference type="OrthoDB" id="4250245at2"/>